<feature type="domain" description="Protein kinase" evidence="2">
    <location>
        <begin position="10"/>
        <end position="60"/>
    </location>
</feature>
<accession>A0ABP0R4X3</accession>
<protein>
    <recommendedName>
        <fullName evidence="2">Protein kinase domain-containing protein</fullName>
    </recommendedName>
</protein>
<organism evidence="3 4">
    <name type="scientific">Durusdinium trenchii</name>
    <dbReference type="NCBI Taxonomy" id="1381693"/>
    <lineage>
        <taxon>Eukaryota</taxon>
        <taxon>Sar</taxon>
        <taxon>Alveolata</taxon>
        <taxon>Dinophyceae</taxon>
        <taxon>Suessiales</taxon>
        <taxon>Symbiodiniaceae</taxon>
        <taxon>Durusdinium</taxon>
    </lineage>
</organism>
<reference evidence="3 4" key="1">
    <citation type="submission" date="2024-02" db="EMBL/GenBank/DDBJ databases">
        <authorList>
            <person name="Chen Y."/>
            <person name="Shah S."/>
            <person name="Dougan E. K."/>
            <person name="Thang M."/>
            <person name="Chan C."/>
        </authorList>
    </citation>
    <scope>NUCLEOTIDE SEQUENCE [LARGE SCALE GENOMIC DNA]</scope>
</reference>
<dbReference type="InterPro" id="IPR017441">
    <property type="entry name" value="Protein_kinase_ATP_BS"/>
</dbReference>
<sequence length="86" mass="10327">KLLDFYDLDKKKLGEGSYGYVCKGKNKATNAIRAVKTIAKGKMKNIERFKQEIAIMKMMDRLRPWRMVRGMCRESCEQFQQRERFW</sequence>
<keyword evidence="1" id="KW-0067">ATP-binding</keyword>
<name>A0ABP0R4X3_9DINO</name>
<dbReference type="InterPro" id="IPR011009">
    <property type="entry name" value="Kinase-like_dom_sf"/>
</dbReference>
<gene>
    <name evidence="3" type="ORF">CCMP2556_LOCUS45536</name>
</gene>
<dbReference type="Gene3D" id="3.30.200.20">
    <property type="entry name" value="Phosphorylase Kinase, domain 1"/>
    <property type="match status" value="1"/>
</dbReference>
<evidence type="ECO:0000259" key="2">
    <source>
        <dbReference type="Pfam" id="PF00069"/>
    </source>
</evidence>
<comment type="caution">
    <text evidence="3">The sequence shown here is derived from an EMBL/GenBank/DDBJ whole genome shotgun (WGS) entry which is preliminary data.</text>
</comment>
<evidence type="ECO:0000313" key="3">
    <source>
        <dbReference type="EMBL" id="CAK9095625.1"/>
    </source>
</evidence>
<dbReference type="SUPFAM" id="SSF56112">
    <property type="entry name" value="Protein kinase-like (PK-like)"/>
    <property type="match status" value="1"/>
</dbReference>
<keyword evidence="1" id="KW-0547">Nucleotide-binding</keyword>
<evidence type="ECO:0000256" key="1">
    <source>
        <dbReference type="PROSITE-ProRule" id="PRU10141"/>
    </source>
</evidence>
<keyword evidence="4" id="KW-1185">Reference proteome</keyword>
<evidence type="ECO:0000313" key="4">
    <source>
        <dbReference type="Proteomes" id="UP001642484"/>
    </source>
</evidence>
<dbReference type="PROSITE" id="PS00107">
    <property type="entry name" value="PROTEIN_KINASE_ATP"/>
    <property type="match status" value="1"/>
</dbReference>
<feature type="non-terminal residue" evidence="3">
    <location>
        <position position="1"/>
    </location>
</feature>
<feature type="binding site" evidence="1">
    <location>
        <position position="40"/>
    </location>
    <ligand>
        <name>ATP</name>
        <dbReference type="ChEBI" id="CHEBI:30616"/>
    </ligand>
</feature>
<dbReference type="EMBL" id="CAXAMN010025495">
    <property type="protein sequence ID" value="CAK9095625.1"/>
    <property type="molecule type" value="Genomic_DNA"/>
</dbReference>
<proteinExistence type="predicted"/>
<dbReference type="InterPro" id="IPR000719">
    <property type="entry name" value="Prot_kinase_dom"/>
</dbReference>
<dbReference type="Pfam" id="PF00069">
    <property type="entry name" value="Pkinase"/>
    <property type="match status" value="1"/>
</dbReference>
<dbReference type="Proteomes" id="UP001642484">
    <property type="component" value="Unassembled WGS sequence"/>
</dbReference>